<evidence type="ECO:0000259" key="2">
    <source>
        <dbReference type="Pfam" id="PF24476"/>
    </source>
</evidence>
<keyword evidence="4" id="KW-1185">Reference proteome</keyword>
<dbReference type="STRING" id="2010991.A0A3M2SLQ9"/>
<dbReference type="EMBL" id="NKUJ01000018">
    <property type="protein sequence ID" value="RMJ18496.1"/>
    <property type="molecule type" value="Genomic_DNA"/>
</dbReference>
<evidence type="ECO:0000313" key="3">
    <source>
        <dbReference type="EMBL" id="RMJ18496.1"/>
    </source>
</evidence>
<name>A0A3M2SLQ9_9HYPO</name>
<dbReference type="PANTHER" id="PTHR35186:SF4">
    <property type="entry name" value="PRION-INHIBITION AND PROPAGATION HELO DOMAIN-CONTAINING PROTEIN"/>
    <property type="match status" value="1"/>
</dbReference>
<gene>
    <name evidence="3" type="ORF">CDV36_001812</name>
</gene>
<dbReference type="AlphaFoldDB" id="A0A3M2SLQ9"/>
<dbReference type="PANTHER" id="PTHR35186">
    <property type="entry name" value="ANK_REP_REGION DOMAIN-CONTAINING PROTEIN"/>
    <property type="match status" value="1"/>
</dbReference>
<evidence type="ECO:0000256" key="1">
    <source>
        <dbReference type="SAM" id="MobiDB-lite"/>
    </source>
</evidence>
<comment type="caution">
    <text evidence="3">The sequence shown here is derived from an EMBL/GenBank/DDBJ whole genome shotgun (WGS) entry which is preliminary data.</text>
</comment>
<feature type="compositionally biased region" description="Polar residues" evidence="1">
    <location>
        <begin position="351"/>
        <end position="367"/>
    </location>
</feature>
<reference evidence="3 4" key="1">
    <citation type="submission" date="2017-06" db="EMBL/GenBank/DDBJ databases">
        <title>Comparative genomic analysis of Ambrosia Fusariam Clade fungi.</title>
        <authorList>
            <person name="Stajich J.E."/>
            <person name="Carrillo J."/>
            <person name="Kijimoto T."/>
            <person name="Eskalen A."/>
            <person name="O'Donnell K."/>
            <person name="Kasson M."/>
        </authorList>
    </citation>
    <scope>NUCLEOTIDE SEQUENCE [LARGE SCALE GENOMIC DNA]</scope>
    <source>
        <strain evidence="3">UCR3666</strain>
    </source>
</reference>
<protein>
    <recommendedName>
        <fullName evidence="2">DUF7580 domain-containing protein</fullName>
    </recommendedName>
</protein>
<organism evidence="3 4">
    <name type="scientific">Fusarium kuroshium</name>
    <dbReference type="NCBI Taxonomy" id="2010991"/>
    <lineage>
        <taxon>Eukaryota</taxon>
        <taxon>Fungi</taxon>
        <taxon>Dikarya</taxon>
        <taxon>Ascomycota</taxon>
        <taxon>Pezizomycotina</taxon>
        <taxon>Sordariomycetes</taxon>
        <taxon>Hypocreomycetidae</taxon>
        <taxon>Hypocreales</taxon>
        <taxon>Nectriaceae</taxon>
        <taxon>Fusarium</taxon>
        <taxon>Fusarium solani species complex</taxon>
    </lineage>
</organism>
<evidence type="ECO:0000313" key="4">
    <source>
        <dbReference type="Proteomes" id="UP000277212"/>
    </source>
</evidence>
<dbReference type="OrthoDB" id="3565018at2759"/>
<accession>A0A3M2SLQ9</accession>
<dbReference type="InterPro" id="IPR056002">
    <property type="entry name" value="DUF7580"/>
</dbReference>
<feature type="domain" description="DUF7580" evidence="2">
    <location>
        <begin position="432"/>
        <end position="629"/>
    </location>
</feature>
<proteinExistence type="predicted"/>
<dbReference type="Proteomes" id="UP000277212">
    <property type="component" value="Unassembled WGS sequence"/>
</dbReference>
<sequence length="638" mass="71572">MSGIEVAGLVLGGFPILLNCLDYYRKGFEPLEEWFSFRTHFIAFVDNIRHQMMRYHENMIRLLDPIISDNESLAKLVRDPTDSRWYDHSLDSLLEQRLSSELDRFLRIVGRMHEVMLDLNKLLRIEGGQVSWVGSSEDKPLKWHFKRVQISFSKGKHKKVKKLASHNKELEEILGYSERIIPISDKRKASEPVGRLEKLRQHACSVHSALRWQWKCNKSCHSHEAHLSLRAEAVSISINVMFIVHGGQGTASKPTTQEVVAQPKEALLPTISDITPVLQSALFTTVQQTVAEQDTLAKSKPNLIYRLSQRLHVKELSPKGLSVKAGTQSSLSTPKSVRFGSPVPVIAISPPGNSGQAGTGSAHSPNATPRPASPSIGNTSAPLPISDLCSFLVNKDPSSGVIQDESNRLLELCKPSKGLRMVISKRVRLFPLSELLDAYHQATIDLSRKNRFEMATHIASALLQTHRSPWLSAKWSKCDFYFLADMDSQSLCSSHPFVSRDFLSSPDNEEEASGYDTRNVPINRQASEEDTRACLFTVGVIILELIFGHNIEDCSFRKDYYGKDNKPNDQTDISTARKWAMKVLGDSGANIADVVRRCLDCSFGPKPSFEDVRFRNSVYEGVIKPLASYSRVWSETMP</sequence>
<feature type="region of interest" description="Disordered" evidence="1">
    <location>
        <begin position="348"/>
        <end position="379"/>
    </location>
</feature>
<dbReference type="Pfam" id="PF24476">
    <property type="entry name" value="DUF7580"/>
    <property type="match status" value="1"/>
</dbReference>